<reference evidence="1" key="1">
    <citation type="journal article" date="2017" name="Science">
        <title>Giant viruses with an expanded complement of translation system components.</title>
        <authorList>
            <person name="Schulz F."/>
            <person name="Yutin N."/>
            <person name="Ivanova N.N."/>
            <person name="Ortega D.R."/>
            <person name="Lee T.K."/>
            <person name="Vierheilig J."/>
            <person name="Daims H."/>
            <person name="Horn M."/>
            <person name="Wagner M."/>
            <person name="Jensen G.J."/>
            <person name="Kyrpides N.C."/>
            <person name="Koonin E.V."/>
            <person name="Woyke T."/>
        </authorList>
    </citation>
    <scope>NUCLEOTIDE SEQUENCE</scope>
    <source>
        <strain evidence="1">KNV1</strain>
    </source>
</reference>
<proteinExistence type="predicted"/>
<sequence length="70" mass="8544">MDKFDKYHSFQLTYPVIGNKIYRSKSKEKAINKCYQEYKLLQYNLQENIFGVTDLDKKIEYHFEINQKIT</sequence>
<organism evidence="1">
    <name type="scientific">Klosneuvirus KNV1</name>
    <dbReference type="NCBI Taxonomy" id="1977640"/>
    <lineage>
        <taxon>Viruses</taxon>
        <taxon>Varidnaviria</taxon>
        <taxon>Bamfordvirae</taxon>
        <taxon>Nucleocytoviricota</taxon>
        <taxon>Megaviricetes</taxon>
        <taxon>Imitervirales</taxon>
        <taxon>Mimiviridae</taxon>
        <taxon>Klosneuvirinae</taxon>
        <taxon>Klosneuvirus</taxon>
    </lineage>
</organism>
<name>A0A1V0SJE8_9VIRU</name>
<protein>
    <submittedName>
        <fullName evidence="1">Uncharacterized protein</fullName>
    </submittedName>
</protein>
<dbReference type="EMBL" id="KY684109">
    <property type="protein sequence ID" value="ARF11833.1"/>
    <property type="molecule type" value="Genomic_DNA"/>
</dbReference>
<accession>A0A1V0SJE8</accession>
<gene>
    <name evidence="1" type="ORF">Klosneuvirus_2_269</name>
</gene>
<evidence type="ECO:0000313" key="1">
    <source>
        <dbReference type="EMBL" id="ARF11833.1"/>
    </source>
</evidence>